<reference evidence="1" key="1">
    <citation type="submission" date="2014-11" db="EMBL/GenBank/DDBJ databases">
        <authorList>
            <person name="Amaro Gonzalez C."/>
        </authorList>
    </citation>
    <scope>NUCLEOTIDE SEQUENCE</scope>
</reference>
<accession>A0A0E9RX58</accession>
<sequence length="22" mass="2371">MCISCTIKQMLLQTSKSPSASL</sequence>
<reference evidence="1" key="2">
    <citation type="journal article" date="2015" name="Fish Shellfish Immunol.">
        <title>Early steps in the European eel (Anguilla anguilla)-Vibrio vulnificus interaction in the gills: Role of the RtxA13 toxin.</title>
        <authorList>
            <person name="Callol A."/>
            <person name="Pajuelo D."/>
            <person name="Ebbesson L."/>
            <person name="Teles M."/>
            <person name="MacKenzie S."/>
            <person name="Amaro C."/>
        </authorList>
    </citation>
    <scope>NUCLEOTIDE SEQUENCE</scope>
</reference>
<organism evidence="1">
    <name type="scientific">Anguilla anguilla</name>
    <name type="common">European freshwater eel</name>
    <name type="synonym">Muraena anguilla</name>
    <dbReference type="NCBI Taxonomy" id="7936"/>
    <lineage>
        <taxon>Eukaryota</taxon>
        <taxon>Metazoa</taxon>
        <taxon>Chordata</taxon>
        <taxon>Craniata</taxon>
        <taxon>Vertebrata</taxon>
        <taxon>Euteleostomi</taxon>
        <taxon>Actinopterygii</taxon>
        <taxon>Neopterygii</taxon>
        <taxon>Teleostei</taxon>
        <taxon>Anguilliformes</taxon>
        <taxon>Anguillidae</taxon>
        <taxon>Anguilla</taxon>
    </lineage>
</organism>
<proteinExistence type="predicted"/>
<dbReference type="EMBL" id="GBXM01074798">
    <property type="protein sequence ID" value="JAH33779.1"/>
    <property type="molecule type" value="Transcribed_RNA"/>
</dbReference>
<evidence type="ECO:0000313" key="1">
    <source>
        <dbReference type="EMBL" id="JAH33779.1"/>
    </source>
</evidence>
<dbReference type="AlphaFoldDB" id="A0A0E9RX58"/>
<name>A0A0E9RX58_ANGAN</name>
<protein>
    <submittedName>
        <fullName evidence="1">Uncharacterized protein</fullName>
    </submittedName>
</protein>